<keyword evidence="2" id="KW-1185">Reference proteome</keyword>
<organism evidence="1">
    <name type="scientific">Medioppia subpectinata</name>
    <dbReference type="NCBI Taxonomy" id="1979941"/>
    <lineage>
        <taxon>Eukaryota</taxon>
        <taxon>Metazoa</taxon>
        <taxon>Ecdysozoa</taxon>
        <taxon>Arthropoda</taxon>
        <taxon>Chelicerata</taxon>
        <taxon>Arachnida</taxon>
        <taxon>Acari</taxon>
        <taxon>Acariformes</taxon>
        <taxon>Sarcoptiformes</taxon>
        <taxon>Oribatida</taxon>
        <taxon>Brachypylina</taxon>
        <taxon>Oppioidea</taxon>
        <taxon>Oppiidae</taxon>
        <taxon>Medioppia</taxon>
    </lineage>
</organism>
<evidence type="ECO:0000313" key="2">
    <source>
        <dbReference type="Proteomes" id="UP000759131"/>
    </source>
</evidence>
<dbReference type="EMBL" id="CAJPIZ010056305">
    <property type="protein sequence ID" value="CAG2123303.1"/>
    <property type="molecule type" value="Genomic_DNA"/>
</dbReference>
<proteinExistence type="predicted"/>
<reference evidence="1" key="1">
    <citation type="submission" date="2020-11" db="EMBL/GenBank/DDBJ databases">
        <authorList>
            <person name="Tran Van P."/>
        </authorList>
    </citation>
    <scope>NUCLEOTIDE SEQUENCE</scope>
</reference>
<dbReference type="AlphaFoldDB" id="A0A7R9M0F7"/>
<sequence length="60" mass="6643">MFADINSLPRMRPKAVHNWSAINASNEPKPRYLGSRRMTTIYSSVSSVTSLSTVSVKTIS</sequence>
<dbReference type="Proteomes" id="UP000759131">
    <property type="component" value="Unassembled WGS sequence"/>
</dbReference>
<name>A0A7R9M0F7_9ACAR</name>
<accession>A0A7R9M0F7</accession>
<dbReference type="EMBL" id="OC910880">
    <property type="protein sequence ID" value="CAD7651217.1"/>
    <property type="molecule type" value="Genomic_DNA"/>
</dbReference>
<protein>
    <submittedName>
        <fullName evidence="1">Uncharacterized protein</fullName>
    </submittedName>
</protein>
<gene>
    <name evidence="1" type="ORF">OSB1V03_LOCUS23248</name>
</gene>
<evidence type="ECO:0000313" key="1">
    <source>
        <dbReference type="EMBL" id="CAD7651217.1"/>
    </source>
</evidence>